<proteinExistence type="predicted"/>
<gene>
    <name evidence="1" type="ORF">VV02_02175</name>
</gene>
<dbReference type="EMBL" id="CP011112">
    <property type="protein sequence ID" value="AKU14951.1"/>
    <property type="molecule type" value="Genomic_DNA"/>
</dbReference>
<dbReference type="STRING" id="571913.VV02_02175"/>
<evidence type="ECO:0008006" key="3">
    <source>
        <dbReference type="Google" id="ProtNLM"/>
    </source>
</evidence>
<name>A0A0K1JE18_9MICO</name>
<protein>
    <recommendedName>
        <fullName evidence="3">SHOCT domain-containing protein</fullName>
    </recommendedName>
</protein>
<evidence type="ECO:0000313" key="2">
    <source>
        <dbReference type="Proteomes" id="UP000066480"/>
    </source>
</evidence>
<organism evidence="1 2">
    <name type="scientific">Luteipulveratus mongoliensis</name>
    <dbReference type="NCBI Taxonomy" id="571913"/>
    <lineage>
        <taxon>Bacteria</taxon>
        <taxon>Bacillati</taxon>
        <taxon>Actinomycetota</taxon>
        <taxon>Actinomycetes</taxon>
        <taxon>Micrococcales</taxon>
        <taxon>Dermacoccaceae</taxon>
        <taxon>Luteipulveratus</taxon>
    </lineage>
</organism>
<evidence type="ECO:0000313" key="1">
    <source>
        <dbReference type="EMBL" id="AKU14951.1"/>
    </source>
</evidence>
<accession>A0A0K1JE18</accession>
<dbReference type="OrthoDB" id="5145636at2"/>
<dbReference type="KEGG" id="lmoi:VV02_02175"/>
<reference evidence="1 2" key="1">
    <citation type="submission" date="2015-03" db="EMBL/GenBank/DDBJ databases">
        <title>Luteipulveratus halotolerans sp. nov., a novel actinobacterium (Dermacoccaceae) from Sarawak, Malaysia.</title>
        <authorList>
            <person name="Juboi H."/>
            <person name="Basik A."/>
            <person name="Shamsul S.S."/>
            <person name="Arnold P."/>
            <person name="Schmitt E.K."/>
            <person name="Sanglier J.-J."/>
            <person name="Yeo T."/>
        </authorList>
    </citation>
    <scope>NUCLEOTIDE SEQUENCE [LARGE SCALE GENOMIC DNA]</scope>
    <source>
        <strain evidence="1 2">MN07-A0370</strain>
    </source>
</reference>
<dbReference type="Proteomes" id="UP000066480">
    <property type="component" value="Chromosome"/>
</dbReference>
<keyword evidence="2" id="KW-1185">Reference proteome</keyword>
<dbReference type="RefSeq" id="WP_052589512.1">
    <property type="nucleotide sequence ID" value="NZ_CP011112.1"/>
</dbReference>
<sequence length="259" mass="27684">MTGTLFETVGSSSGSEAFDRLRGAMVAGSPVRSECEAALQLLIDRCDPGDRGNRFVVGAAAEWVVASAAWSVGILSAPGGHNVDGFDLQDLQEAARGLWSIKASFQEKAAPFRISNGLGGAGRGMTDPTVFLHPRLPGLVLIDPEVHTDVAARVESKQDGTVLAFRPIADHAVAHPECVIEMRVPANEHRGTEDAALLFTKGLLTTERFPRLSDIFRASEPRRGGTVVDEIRGLDELRASGALTKEQFDEAVKQVLATK</sequence>
<dbReference type="AlphaFoldDB" id="A0A0K1JE18"/>